<gene>
    <name evidence="9" type="primary">LOC111821119</name>
</gene>
<evidence type="ECO:0000256" key="3">
    <source>
        <dbReference type="ARBA" id="ARBA00022771"/>
    </source>
</evidence>
<evidence type="ECO:0000256" key="1">
    <source>
        <dbReference type="ARBA" id="ARBA00008287"/>
    </source>
</evidence>
<dbReference type="InterPro" id="IPR001876">
    <property type="entry name" value="Znf_RanBP2"/>
</dbReference>
<reference evidence="9" key="1">
    <citation type="submission" date="2025-08" db="UniProtKB">
        <authorList>
            <consortium name="RefSeq"/>
        </authorList>
    </citation>
    <scope>IDENTIFICATION</scope>
</reference>
<evidence type="ECO:0000256" key="2">
    <source>
        <dbReference type="ARBA" id="ARBA00022723"/>
    </source>
</evidence>
<evidence type="ECO:0000256" key="4">
    <source>
        <dbReference type="ARBA" id="ARBA00022833"/>
    </source>
</evidence>
<dbReference type="RefSeq" id="XP_023590022.1">
    <property type="nucleotide sequence ID" value="XM_023734254.1"/>
</dbReference>
<dbReference type="AlphaFoldDB" id="A0A2Y9R689"/>
<keyword evidence="4" id="KW-0862">Zinc</keyword>
<dbReference type="Pfam" id="PF20868">
    <property type="entry name" value="TX13_rpt"/>
    <property type="match status" value="1"/>
</dbReference>
<organism evidence="8 9">
    <name type="scientific">Trichechus manatus latirostris</name>
    <name type="common">Florida manatee</name>
    <dbReference type="NCBI Taxonomy" id="127582"/>
    <lineage>
        <taxon>Eukaryota</taxon>
        <taxon>Metazoa</taxon>
        <taxon>Chordata</taxon>
        <taxon>Craniata</taxon>
        <taxon>Vertebrata</taxon>
        <taxon>Euteleostomi</taxon>
        <taxon>Mammalia</taxon>
        <taxon>Eutheria</taxon>
        <taxon>Afrotheria</taxon>
        <taxon>Sirenia</taxon>
        <taxon>Trichechidae</taxon>
        <taxon>Trichechus</taxon>
    </lineage>
</organism>
<dbReference type="PANTHER" id="PTHR23111:SF28">
    <property type="entry name" value="TESTIS-EXPRESSED PROTEIN 13D"/>
    <property type="match status" value="1"/>
</dbReference>
<dbReference type="GO" id="GO:0008270">
    <property type="term" value="F:zinc ion binding"/>
    <property type="evidence" value="ECO:0007669"/>
    <property type="project" value="UniProtKB-KW"/>
</dbReference>
<accession>A0A2Y9R689</accession>
<feature type="compositionally biased region" description="Basic and acidic residues" evidence="6">
    <location>
        <begin position="352"/>
        <end position="363"/>
    </location>
</feature>
<keyword evidence="3" id="KW-0863">Zinc-finger</keyword>
<dbReference type="InParanoid" id="A0A2Y9R689"/>
<evidence type="ECO:0000256" key="6">
    <source>
        <dbReference type="SAM" id="MobiDB-lite"/>
    </source>
</evidence>
<feature type="domain" description="RanBP2-type" evidence="7">
    <location>
        <begin position="483"/>
        <end position="502"/>
    </location>
</feature>
<feature type="coiled-coil region" evidence="5">
    <location>
        <begin position="76"/>
        <end position="103"/>
    </location>
</feature>
<name>A0A2Y9R689_TRIMA</name>
<dbReference type="GO" id="GO:0003729">
    <property type="term" value="F:mRNA binding"/>
    <property type="evidence" value="ECO:0007669"/>
    <property type="project" value="TreeGrafter"/>
</dbReference>
<dbReference type="PANTHER" id="PTHR23111">
    <property type="entry name" value="ZINC FINGER PROTEIN"/>
    <property type="match status" value="1"/>
</dbReference>
<dbReference type="InterPro" id="IPR049367">
    <property type="entry name" value="TX13C/D_rpt"/>
</dbReference>
<dbReference type="CDD" id="cd14686">
    <property type="entry name" value="bZIP"/>
    <property type="match status" value="1"/>
</dbReference>
<evidence type="ECO:0000313" key="8">
    <source>
        <dbReference type="Proteomes" id="UP000248480"/>
    </source>
</evidence>
<sequence>MEVEFGDHESGFCHYEVIRFINNEILMNGGGPEFYLDFRLRPWNEVEDQLRAMVLDPQVPRPIKRACAWSALALSVRAAARQREQQVRRVRLLQEQVEEREAAIWALASELQRLRGEREEEGLQLRFTREALQRALNERDVLRGRLLHMETWAQGARLPMEIVSVPQAQPHRAAVWPQNAHEYSNTMALGAQGRLYVAAQMISPAPVLYMPRPLYLWNHVFQHPLPMPVLHSFPFHPPFPTIPYLPPLPPAVVMGTAAAAIPLQMPPGVIYPPCPWVAVGFQGQMAPMWDQRYYGREEGLFIPQGTAPLGNSRSYSQEKGSERPQEIVTLGDNGSHSQEKGPVRPQELAPVEDNKNHSQEEGPVKPPGMPPLVNSRSHSQEEGPVRPQGISPQGDTRSHSQEEGPVRPPGMPPLGNSRSHSQEEGPVRPQAITPLGDSRSHGVREGPKKQQPQGQKAKQPRGKKASEYQHQEKPVPGGSPANWDCLWCRAMNFSWRTACYKCKRVYMPGESGGLDPGQAPH</sequence>
<evidence type="ECO:0000256" key="5">
    <source>
        <dbReference type="SAM" id="Coils"/>
    </source>
</evidence>
<feature type="compositionally biased region" description="Basic and acidic residues" evidence="6">
    <location>
        <begin position="438"/>
        <end position="448"/>
    </location>
</feature>
<evidence type="ECO:0000313" key="9">
    <source>
        <dbReference type="RefSeq" id="XP_023590022.1"/>
    </source>
</evidence>
<proteinExistence type="inferred from homology"/>
<dbReference type="KEGG" id="tmu:111821119"/>
<evidence type="ECO:0000259" key="7">
    <source>
        <dbReference type="PROSITE" id="PS01358"/>
    </source>
</evidence>
<feature type="compositionally biased region" description="Polar residues" evidence="6">
    <location>
        <begin position="309"/>
        <end position="318"/>
    </location>
</feature>
<protein>
    <submittedName>
        <fullName evidence="9">Testis-expressed protein 13C</fullName>
    </submittedName>
</protein>
<dbReference type="PROSITE" id="PS01358">
    <property type="entry name" value="ZF_RANBP2_1"/>
    <property type="match status" value="1"/>
</dbReference>
<dbReference type="InterPro" id="IPR028193">
    <property type="entry name" value="TEX13A-D_N"/>
</dbReference>
<comment type="similarity">
    <text evidence="1">Belongs to the TEX13 family.</text>
</comment>
<feature type="compositionally biased region" description="Basic and acidic residues" evidence="6">
    <location>
        <begin position="464"/>
        <end position="473"/>
    </location>
</feature>
<feature type="region of interest" description="Disordered" evidence="6">
    <location>
        <begin position="303"/>
        <end position="481"/>
    </location>
</feature>
<keyword evidence="2" id="KW-0479">Metal-binding</keyword>
<keyword evidence="8" id="KW-1185">Reference proteome</keyword>
<keyword evidence="5" id="KW-0175">Coiled coil</keyword>
<dbReference type="STRING" id="127582.A0A2Y9R689"/>
<dbReference type="GeneID" id="111821119"/>
<dbReference type="Pfam" id="PF15186">
    <property type="entry name" value="TEX13"/>
    <property type="match status" value="1"/>
</dbReference>
<feature type="compositionally biased region" description="Basic and acidic residues" evidence="6">
    <location>
        <begin position="396"/>
        <end position="405"/>
    </location>
</feature>
<dbReference type="Proteomes" id="UP000248480">
    <property type="component" value="Unplaced"/>
</dbReference>